<dbReference type="GO" id="GO:0019363">
    <property type="term" value="P:pyridine nucleotide biosynthetic process"/>
    <property type="evidence" value="ECO:0007669"/>
    <property type="project" value="UniProtKB-KW"/>
</dbReference>
<dbReference type="InterPro" id="IPR036380">
    <property type="entry name" value="Isochorismatase-like_sf"/>
</dbReference>
<organism evidence="9 10">
    <name type="scientific">Ferruginivarius sediminum</name>
    <dbReference type="NCBI Taxonomy" id="2661937"/>
    <lineage>
        <taxon>Bacteria</taxon>
        <taxon>Pseudomonadati</taxon>
        <taxon>Pseudomonadota</taxon>
        <taxon>Alphaproteobacteria</taxon>
        <taxon>Rhodospirillales</taxon>
        <taxon>Rhodospirillaceae</taxon>
        <taxon>Ferruginivarius</taxon>
    </lineage>
</organism>
<dbReference type="GO" id="GO:0008936">
    <property type="term" value="F:nicotinamidase activity"/>
    <property type="evidence" value="ECO:0007669"/>
    <property type="project" value="UniProtKB-EC"/>
</dbReference>
<sequence>MSADPRKELTQGDALLVVDVQNDFCPDGALPVPRGDEVVPVLNDWVAAAREAGAQVYASRDWHPRDHISFESQGGPWPVHCVQDTEGAAFHRDLKLPDDVIVVTKGTRFDQDQYSAFDQTGFAEELKRKGIGRVWIGGLAEDVCVRATALDARKQGFDVHVVLDATRAITDESKRSTEDELKEAGVSLV</sequence>
<dbReference type="InterPro" id="IPR052347">
    <property type="entry name" value="Isochorismatase_Nicotinamidase"/>
</dbReference>
<dbReference type="Pfam" id="PF00857">
    <property type="entry name" value="Isochorismatase"/>
    <property type="match status" value="1"/>
</dbReference>
<dbReference type="EC" id="3.5.1.19" evidence="6"/>
<dbReference type="Gene3D" id="3.40.50.850">
    <property type="entry name" value="Isochorismatase-like"/>
    <property type="match status" value="1"/>
</dbReference>
<proteinExistence type="inferred from homology"/>
<dbReference type="CDD" id="cd01011">
    <property type="entry name" value="nicotinamidase"/>
    <property type="match status" value="1"/>
</dbReference>
<evidence type="ECO:0000313" key="10">
    <source>
        <dbReference type="Proteomes" id="UP000253941"/>
    </source>
</evidence>
<protein>
    <recommendedName>
        <fullName evidence="6">nicotinamidase</fullName>
        <ecNumber evidence="6">3.5.1.19</ecNumber>
    </recommendedName>
    <alternativeName>
        <fullName evidence="7">Nicotinamide deamidase</fullName>
    </alternativeName>
</protein>
<comment type="similarity">
    <text evidence="1">Belongs to the isochorismatase family.</text>
</comment>
<dbReference type="RefSeq" id="WP_114583502.1">
    <property type="nucleotide sequence ID" value="NZ_QPMH01000024.1"/>
</dbReference>
<evidence type="ECO:0000256" key="4">
    <source>
        <dbReference type="ARBA" id="ARBA00022801"/>
    </source>
</evidence>
<keyword evidence="10" id="KW-1185">Reference proteome</keyword>
<evidence type="ECO:0000256" key="6">
    <source>
        <dbReference type="ARBA" id="ARBA00039017"/>
    </source>
</evidence>
<evidence type="ECO:0000256" key="1">
    <source>
        <dbReference type="ARBA" id="ARBA00006336"/>
    </source>
</evidence>
<dbReference type="GO" id="GO:0046872">
    <property type="term" value="F:metal ion binding"/>
    <property type="evidence" value="ECO:0007669"/>
    <property type="project" value="UniProtKB-KW"/>
</dbReference>
<comment type="caution">
    <text evidence="9">The sequence shown here is derived from an EMBL/GenBank/DDBJ whole genome shotgun (WGS) entry which is preliminary data.</text>
</comment>
<dbReference type="AlphaFoldDB" id="A0A369TCC8"/>
<reference evidence="9 10" key="1">
    <citation type="submission" date="2018-07" db="EMBL/GenBank/DDBJ databases">
        <title>Venubactetium sediminum gen. nov., sp. nov., isolated from a marine solar saltern.</title>
        <authorList>
            <person name="Wang S."/>
        </authorList>
    </citation>
    <scope>NUCLEOTIDE SEQUENCE [LARGE SCALE GENOMIC DNA]</scope>
    <source>
        <strain evidence="9 10">WD2A32</strain>
    </source>
</reference>
<keyword evidence="2" id="KW-0662">Pyridine nucleotide biosynthesis</keyword>
<keyword evidence="3" id="KW-0479">Metal-binding</keyword>
<evidence type="ECO:0000256" key="5">
    <source>
        <dbReference type="ARBA" id="ARBA00037900"/>
    </source>
</evidence>
<evidence type="ECO:0000256" key="7">
    <source>
        <dbReference type="ARBA" id="ARBA00043224"/>
    </source>
</evidence>
<comment type="pathway">
    <text evidence="5">Cofactor biosynthesis; nicotinate biosynthesis; nicotinate from nicotinamide: step 1/1.</text>
</comment>
<dbReference type="SUPFAM" id="SSF52499">
    <property type="entry name" value="Isochorismatase-like hydrolases"/>
    <property type="match status" value="1"/>
</dbReference>
<name>A0A369TCC8_9PROT</name>
<accession>A0A369TCC8</accession>
<dbReference type="Proteomes" id="UP000253941">
    <property type="component" value="Unassembled WGS sequence"/>
</dbReference>
<dbReference type="PANTHER" id="PTHR11080">
    <property type="entry name" value="PYRAZINAMIDASE/NICOTINAMIDASE"/>
    <property type="match status" value="1"/>
</dbReference>
<evidence type="ECO:0000313" key="9">
    <source>
        <dbReference type="EMBL" id="RDD60566.1"/>
    </source>
</evidence>
<gene>
    <name evidence="9" type="ORF">DRB17_17395</name>
</gene>
<evidence type="ECO:0000256" key="2">
    <source>
        <dbReference type="ARBA" id="ARBA00022642"/>
    </source>
</evidence>
<dbReference type="InterPro" id="IPR000868">
    <property type="entry name" value="Isochorismatase-like_dom"/>
</dbReference>
<evidence type="ECO:0000259" key="8">
    <source>
        <dbReference type="Pfam" id="PF00857"/>
    </source>
</evidence>
<evidence type="ECO:0000256" key="3">
    <source>
        <dbReference type="ARBA" id="ARBA00022723"/>
    </source>
</evidence>
<keyword evidence="4" id="KW-0378">Hydrolase</keyword>
<dbReference type="PANTHER" id="PTHR11080:SF2">
    <property type="entry name" value="LD05707P"/>
    <property type="match status" value="1"/>
</dbReference>
<feature type="domain" description="Isochorismatase-like" evidence="8">
    <location>
        <begin position="14"/>
        <end position="179"/>
    </location>
</feature>
<dbReference type="EMBL" id="QPMH01000024">
    <property type="protein sequence ID" value="RDD60566.1"/>
    <property type="molecule type" value="Genomic_DNA"/>
</dbReference>